<protein>
    <recommendedName>
        <fullName evidence="2">Protein DPCD</fullName>
    </recommendedName>
</protein>
<dbReference type="EMBL" id="KB201977">
    <property type="protein sequence ID" value="ESO93099.1"/>
    <property type="molecule type" value="Genomic_DNA"/>
</dbReference>
<proteinExistence type="inferred from homology"/>
<evidence type="ECO:0000256" key="1">
    <source>
        <dbReference type="ARBA" id="ARBA00010597"/>
    </source>
</evidence>
<dbReference type="STRING" id="225164.V4BVP6"/>
<evidence type="ECO:0000256" key="2">
    <source>
        <dbReference type="ARBA" id="ARBA00020330"/>
    </source>
</evidence>
<evidence type="ECO:0000313" key="4">
    <source>
        <dbReference type="Proteomes" id="UP000030746"/>
    </source>
</evidence>
<dbReference type="KEGG" id="lgi:LOTGIDRAFT_119809"/>
<comment type="similarity">
    <text evidence="1">Belongs to the DPCD family.</text>
</comment>
<dbReference type="OMA" id="PILCEME"/>
<dbReference type="RefSeq" id="XP_009056301.1">
    <property type="nucleotide sequence ID" value="XM_009058053.1"/>
</dbReference>
<dbReference type="HOGENOM" id="CLU_097313_0_0_1"/>
<keyword evidence="4" id="KW-1185">Reference proteome</keyword>
<dbReference type="PRINTS" id="PR02065">
    <property type="entry name" value="PROTEINDPCD"/>
</dbReference>
<dbReference type="Proteomes" id="UP000030746">
    <property type="component" value="Unassembled WGS sequence"/>
</dbReference>
<dbReference type="PANTHER" id="PTHR31921:SF1">
    <property type="entry name" value="PROTEIN DPCD"/>
    <property type="match status" value="1"/>
</dbReference>
<sequence length="200" mass="23250">MASPWLEKLKKAQKTCIIQDGRRKIHYSFSDGTELSEEYSVKNGELIVRKWRKKGTLGGVGNWDYEIGEELVPRRLDSEGMVESTANPIFVRKDTLTNFQWRIRNLPYTIDNYIVTVSDDNQQIIIKTKNKKYYKKFNIPDMERNGLVLKPENVQIAHANNTLIVTYPKPEEILKTEKQLQQELQKMKASQDGDVDCRPS</sequence>
<name>V4BVP6_LOTGI</name>
<dbReference type="PANTHER" id="PTHR31921">
    <property type="entry name" value="PROTEIN DPCD"/>
    <property type="match status" value="1"/>
</dbReference>
<accession>V4BVP6</accession>
<dbReference type="OrthoDB" id="10256139at2759"/>
<reference evidence="3 4" key="1">
    <citation type="journal article" date="2013" name="Nature">
        <title>Insights into bilaterian evolution from three spiralian genomes.</title>
        <authorList>
            <person name="Simakov O."/>
            <person name="Marletaz F."/>
            <person name="Cho S.J."/>
            <person name="Edsinger-Gonzales E."/>
            <person name="Havlak P."/>
            <person name="Hellsten U."/>
            <person name="Kuo D.H."/>
            <person name="Larsson T."/>
            <person name="Lv J."/>
            <person name="Arendt D."/>
            <person name="Savage R."/>
            <person name="Osoegawa K."/>
            <person name="de Jong P."/>
            <person name="Grimwood J."/>
            <person name="Chapman J.A."/>
            <person name="Shapiro H."/>
            <person name="Aerts A."/>
            <person name="Otillar R.P."/>
            <person name="Terry A.Y."/>
            <person name="Boore J.L."/>
            <person name="Grigoriev I.V."/>
            <person name="Lindberg D.R."/>
            <person name="Seaver E.C."/>
            <person name="Weisblat D.A."/>
            <person name="Putnam N.H."/>
            <person name="Rokhsar D.S."/>
        </authorList>
    </citation>
    <scope>NUCLEOTIDE SEQUENCE [LARGE SCALE GENOMIC DNA]</scope>
</reference>
<dbReference type="AlphaFoldDB" id="V4BVP6"/>
<gene>
    <name evidence="3" type="ORF">LOTGIDRAFT_119809</name>
</gene>
<dbReference type="InterPro" id="IPR026224">
    <property type="entry name" value="DPCD"/>
</dbReference>
<dbReference type="Pfam" id="PF14913">
    <property type="entry name" value="DPCD"/>
    <property type="match status" value="1"/>
</dbReference>
<organism evidence="3 4">
    <name type="scientific">Lottia gigantea</name>
    <name type="common">Giant owl limpet</name>
    <dbReference type="NCBI Taxonomy" id="225164"/>
    <lineage>
        <taxon>Eukaryota</taxon>
        <taxon>Metazoa</taxon>
        <taxon>Spiralia</taxon>
        <taxon>Lophotrochozoa</taxon>
        <taxon>Mollusca</taxon>
        <taxon>Gastropoda</taxon>
        <taxon>Patellogastropoda</taxon>
        <taxon>Lottioidea</taxon>
        <taxon>Lottiidae</taxon>
        <taxon>Lottia</taxon>
    </lineage>
</organism>
<dbReference type="CTD" id="20231779"/>
<evidence type="ECO:0000313" key="3">
    <source>
        <dbReference type="EMBL" id="ESO93099.1"/>
    </source>
</evidence>
<dbReference type="GeneID" id="20231779"/>